<proteinExistence type="inferred from homology"/>
<evidence type="ECO:0000256" key="7">
    <source>
        <dbReference type="SAM" id="Phobius"/>
    </source>
</evidence>
<keyword evidence="4 7" id="KW-0812">Transmembrane</keyword>
<sequence length="167" mass="18676">MIRSWTRRWIPMPAQSLILFATWLLLNNTLAPGHILLGAFLALAIPLLVVPMQAPQPRVRSHLRAVRYTLMVLYDILVANFEVAMRVIGPMSKLQPAFVAVPLDIEGTLPITILASTISLTPGTVSAEVSEDRQWLYIHVLHLTDEAQLIAQIKSRYEAPLKEIFGC</sequence>
<comment type="similarity">
    <text evidence="2">Belongs to the CPA3 antiporters (TC 2.A.63) subunit E family.</text>
</comment>
<dbReference type="PIRSF" id="PIRSF019239">
    <property type="entry name" value="MrpE"/>
    <property type="match status" value="1"/>
</dbReference>
<keyword evidence="5 7" id="KW-1133">Transmembrane helix</keyword>
<protein>
    <submittedName>
        <fullName evidence="8">Monovalent cation/H+ antiporter subunit E</fullName>
    </submittedName>
</protein>
<keyword evidence="3" id="KW-1003">Cell membrane</keyword>
<accession>A0ABQ1KRK8</accession>
<gene>
    <name evidence="8" type="ORF">GCM10011352_36600</name>
</gene>
<dbReference type="Proteomes" id="UP000629025">
    <property type="component" value="Unassembled WGS sequence"/>
</dbReference>
<dbReference type="PANTHER" id="PTHR34584:SF1">
    <property type="entry name" value="NA(+)_H(+) ANTIPORTER SUBUNIT E1"/>
    <property type="match status" value="1"/>
</dbReference>
<reference evidence="9" key="1">
    <citation type="journal article" date="2019" name="Int. J. Syst. Evol. Microbiol.">
        <title>The Global Catalogue of Microorganisms (GCM) 10K type strain sequencing project: providing services to taxonomists for standard genome sequencing and annotation.</title>
        <authorList>
            <consortium name="The Broad Institute Genomics Platform"/>
            <consortium name="The Broad Institute Genome Sequencing Center for Infectious Disease"/>
            <person name="Wu L."/>
            <person name="Ma J."/>
        </authorList>
    </citation>
    <scope>NUCLEOTIDE SEQUENCE [LARGE SCALE GENOMIC DNA]</scope>
    <source>
        <strain evidence="9">CGMCC 1.15341</strain>
    </source>
</reference>
<dbReference type="Pfam" id="PF01899">
    <property type="entry name" value="MNHE"/>
    <property type="match status" value="1"/>
</dbReference>
<comment type="caution">
    <text evidence="8">The sequence shown here is derived from an EMBL/GenBank/DDBJ whole genome shotgun (WGS) entry which is preliminary data.</text>
</comment>
<dbReference type="InterPro" id="IPR002758">
    <property type="entry name" value="Cation_antiport_E"/>
</dbReference>
<evidence type="ECO:0000313" key="9">
    <source>
        <dbReference type="Proteomes" id="UP000629025"/>
    </source>
</evidence>
<evidence type="ECO:0000256" key="1">
    <source>
        <dbReference type="ARBA" id="ARBA00004651"/>
    </source>
</evidence>
<evidence type="ECO:0000313" key="8">
    <source>
        <dbReference type="EMBL" id="GGC07012.1"/>
    </source>
</evidence>
<dbReference type="RefSeq" id="WP_188751001.1">
    <property type="nucleotide sequence ID" value="NZ_BMIJ01000008.1"/>
</dbReference>
<evidence type="ECO:0000256" key="5">
    <source>
        <dbReference type="ARBA" id="ARBA00022989"/>
    </source>
</evidence>
<evidence type="ECO:0000256" key="6">
    <source>
        <dbReference type="ARBA" id="ARBA00023136"/>
    </source>
</evidence>
<dbReference type="EMBL" id="BMIJ01000008">
    <property type="protein sequence ID" value="GGC07012.1"/>
    <property type="molecule type" value="Genomic_DNA"/>
</dbReference>
<comment type="subcellular location">
    <subcellularLocation>
        <location evidence="1">Cell membrane</location>
        <topology evidence="1">Multi-pass membrane protein</topology>
    </subcellularLocation>
</comment>
<evidence type="ECO:0000256" key="3">
    <source>
        <dbReference type="ARBA" id="ARBA00022475"/>
    </source>
</evidence>
<organism evidence="8 9">
    <name type="scientific">Marinobacterium zhoushanense</name>
    <dbReference type="NCBI Taxonomy" id="1679163"/>
    <lineage>
        <taxon>Bacteria</taxon>
        <taxon>Pseudomonadati</taxon>
        <taxon>Pseudomonadota</taxon>
        <taxon>Gammaproteobacteria</taxon>
        <taxon>Oceanospirillales</taxon>
        <taxon>Oceanospirillaceae</taxon>
        <taxon>Marinobacterium</taxon>
    </lineage>
</organism>
<dbReference type="PANTHER" id="PTHR34584">
    <property type="entry name" value="NA(+)/H(+) ANTIPORTER SUBUNIT E1"/>
    <property type="match status" value="1"/>
</dbReference>
<feature type="transmembrane region" description="Helical" evidence="7">
    <location>
        <begin position="68"/>
        <end position="88"/>
    </location>
</feature>
<keyword evidence="9" id="KW-1185">Reference proteome</keyword>
<evidence type="ECO:0000256" key="4">
    <source>
        <dbReference type="ARBA" id="ARBA00022692"/>
    </source>
</evidence>
<dbReference type="NCBIfam" id="NF006518">
    <property type="entry name" value="PRK08965.1-2"/>
    <property type="match status" value="1"/>
</dbReference>
<name>A0ABQ1KRK8_9GAMM</name>
<evidence type="ECO:0000256" key="2">
    <source>
        <dbReference type="ARBA" id="ARBA00006228"/>
    </source>
</evidence>
<keyword evidence="6 7" id="KW-0472">Membrane</keyword>